<sequence length="457" mass="50362">MIFNKSNGRRILILVFFKLKLLGAQVSTTNNNEGNLPTSVEPRFLDHGALGFPNFGSGRFGNPTSNYPSNSFFPYGNQNNNIQQPQTGLGYPNQRNFQNRPGQGYGQGYPNQQVYPIQQGYPNQLGYPNQPGYSNQPGYPNLQGYPNQQGNPNGQGYPYFGDSMNSNPNYQRPQYSSQNFQNRPIDGNYQGRFPYQGGNEYPNYQRPEYFNRPGDEPAMYRPYQNPGGPLNQGGYYNQPEPGQGYPPNSFGYQPVNQYPSPGYMADQGNPNYRPDEVGNSPDANFPDALDQFQPYNPQNPNFEQPGPFQNNNYGTGTQLPNQIGVSGGPSINQYPNPVAPFPGGPDNVPPLVNEPPPSYDQGSVPKDNNTASILGKPVIVPPEPVTTAPDETVFDNSTEDATKKKCVQDCPSTSEYNPVCGTDNVTYINPGKFLCAQNCGVAVQLLKRGRCDGDVTM</sequence>
<dbReference type="PROSITE" id="PS51465">
    <property type="entry name" value="KAZAL_2"/>
    <property type="match status" value="1"/>
</dbReference>
<dbReference type="InterPro" id="IPR002350">
    <property type="entry name" value="Kazal_dom"/>
</dbReference>
<feature type="region of interest" description="Disordered" evidence="1">
    <location>
        <begin position="374"/>
        <end position="393"/>
    </location>
</feature>
<dbReference type="EMBL" id="JACEFF010000772">
    <property type="protein sequence ID" value="KAH9631182.1"/>
    <property type="molecule type" value="Genomic_DNA"/>
</dbReference>
<dbReference type="InterPro" id="IPR039932">
    <property type="entry name" value="Spink4-like"/>
</dbReference>
<feature type="region of interest" description="Disordered" evidence="1">
    <location>
        <begin position="79"/>
        <end position="202"/>
    </location>
</feature>
<evidence type="ECO:0000259" key="3">
    <source>
        <dbReference type="PROSITE" id="PS51465"/>
    </source>
</evidence>
<feature type="chain" id="PRO_5037655917" description="Kazal-like domain-containing protein" evidence="2">
    <location>
        <begin position="24"/>
        <end position="457"/>
    </location>
</feature>
<protein>
    <recommendedName>
        <fullName evidence="3">Kazal-like domain-containing protein</fullName>
    </recommendedName>
</protein>
<dbReference type="GO" id="GO:0004867">
    <property type="term" value="F:serine-type endopeptidase inhibitor activity"/>
    <property type="evidence" value="ECO:0007669"/>
    <property type="project" value="InterPro"/>
</dbReference>
<dbReference type="Gene3D" id="3.30.60.30">
    <property type="match status" value="1"/>
</dbReference>
<proteinExistence type="predicted"/>
<reference evidence="4" key="1">
    <citation type="journal article" date="2021" name="G3 (Bethesda)">
        <title>Genome and transcriptome analysis of the beet armyworm Spodoptera exigua reveals targets for pest control. .</title>
        <authorList>
            <person name="Simon S."/>
            <person name="Breeschoten T."/>
            <person name="Jansen H.J."/>
            <person name="Dirks R.P."/>
            <person name="Schranz M.E."/>
            <person name="Ros V.I.D."/>
        </authorList>
    </citation>
    <scope>NUCLEOTIDE SEQUENCE</scope>
    <source>
        <strain evidence="4">TB_SE_WUR_2020</strain>
    </source>
</reference>
<keyword evidence="2" id="KW-0732">Signal</keyword>
<evidence type="ECO:0000313" key="4">
    <source>
        <dbReference type="EMBL" id="KAH9631182.1"/>
    </source>
</evidence>
<dbReference type="PANTHER" id="PTHR21179:SF1">
    <property type="entry name" value="KAZ1-TYPE SERINE PROTEASE INHIBITOR-LIKE PROTEIN TYPE EPSILON-RELATED"/>
    <property type="match status" value="1"/>
</dbReference>
<feature type="region of interest" description="Disordered" evidence="1">
    <location>
        <begin position="221"/>
        <end position="247"/>
    </location>
</feature>
<gene>
    <name evidence="4" type="ORF">HF086_005953</name>
</gene>
<feature type="signal peptide" evidence="2">
    <location>
        <begin position="1"/>
        <end position="23"/>
    </location>
</feature>
<dbReference type="Pfam" id="PF00050">
    <property type="entry name" value="Kazal_1"/>
    <property type="match status" value="1"/>
</dbReference>
<evidence type="ECO:0000256" key="1">
    <source>
        <dbReference type="SAM" id="MobiDB-lite"/>
    </source>
</evidence>
<feature type="compositionally biased region" description="Polar residues" evidence="1">
    <location>
        <begin position="79"/>
        <end position="100"/>
    </location>
</feature>
<organism evidence="4 5">
    <name type="scientific">Spodoptera exigua</name>
    <name type="common">Beet armyworm</name>
    <name type="synonym">Noctua fulgens</name>
    <dbReference type="NCBI Taxonomy" id="7107"/>
    <lineage>
        <taxon>Eukaryota</taxon>
        <taxon>Metazoa</taxon>
        <taxon>Ecdysozoa</taxon>
        <taxon>Arthropoda</taxon>
        <taxon>Hexapoda</taxon>
        <taxon>Insecta</taxon>
        <taxon>Pterygota</taxon>
        <taxon>Neoptera</taxon>
        <taxon>Endopterygota</taxon>
        <taxon>Lepidoptera</taxon>
        <taxon>Glossata</taxon>
        <taxon>Ditrysia</taxon>
        <taxon>Noctuoidea</taxon>
        <taxon>Noctuidae</taxon>
        <taxon>Amphipyrinae</taxon>
        <taxon>Spodoptera</taxon>
    </lineage>
</organism>
<comment type="caution">
    <text evidence="4">The sequence shown here is derived from an EMBL/GenBank/DDBJ whole genome shotgun (WGS) entry which is preliminary data.</text>
</comment>
<accession>A0A922M693</accession>
<dbReference type="SUPFAM" id="SSF100895">
    <property type="entry name" value="Kazal-type serine protease inhibitors"/>
    <property type="match status" value="1"/>
</dbReference>
<dbReference type="InterPro" id="IPR036058">
    <property type="entry name" value="Kazal_dom_sf"/>
</dbReference>
<evidence type="ECO:0000313" key="5">
    <source>
        <dbReference type="Proteomes" id="UP000814243"/>
    </source>
</evidence>
<dbReference type="AlphaFoldDB" id="A0A922M693"/>
<feature type="compositionally biased region" description="Polar residues" evidence="1">
    <location>
        <begin position="163"/>
        <end position="182"/>
    </location>
</feature>
<feature type="domain" description="Kazal-like" evidence="3">
    <location>
        <begin position="400"/>
        <end position="453"/>
    </location>
</feature>
<name>A0A922M693_SPOEX</name>
<evidence type="ECO:0000256" key="2">
    <source>
        <dbReference type="SAM" id="SignalP"/>
    </source>
</evidence>
<feature type="compositionally biased region" description="Polar residues" evidence="1">
    <location>
        <begin position="131"/>
        <end position="154"/>
    </location>
</feature>
<dbReference type="PANTHER" id="PTHR21179">
    <property type="entry name" value="SERINE-TYPE ENDOPEPTIDASE INHIBITOR"/>
    <property type="match status" value="1"/>
</dbReference>
<dbReference type="Proteomes" id="UP000814243">
    <property type="component" value="Unassembled WGS sequence"/>
</dbReference>
<dbReference type="SMART" id="SM00280">
    <property type="entry name" value="KAZAL"/>
    <property type="match status" value="1"/>
</dbReference>